<organism evidence="1 2">
    <name type="scientific">Angustibacter luteus</name>
    <dbReference type="NCBI Taxonomy" id="658456"/>
    <lineage>
        <taxon>Bacteria</taxon>
        <taxon>Bacillati</taxon>
        <taxon>Actinomycetota</taxon>
        <taxon>Actinomycetes</taxon>
        <taxon>Kineosporiales</taxon>
        <taxon>Kineosporiaceae</taxon>
    </lineage>
</organism>
<protein>
    <submittedName>
        <fullName evidence="1">Endonuclease VII domain-containing protein</fullName>
    </submittedName>
</protein>
<gene>
    <name evidence="1" type="ORF">ACFQDO_02525</name>
</gene>
<dbReference type="Gene3D" id="3.40.1800.10">
    <property type="entry name" value="His-Me finger endonucleases"/>
    <property type="match status" value="1"/>
</dbReference>
<dbReference type="Proteomes" id="UP001596189">
    <property type="component" value="Unassembled WGS sequence"/>
</dbReference>
<dbReference type="Pfam" id="PF02945">
    <property type="entry name" value="Endonuclease_7"/>
    <property type="match status" value="1"/>
</dbReference>
<dbReference type="SUPFAM" id="SSF54060">
    <property type="entry name" value="His-Me finger endonucleases"/>
    <property type="match status" value="1"/>
</dbReference>
<evidence type="ECO:0000313" key="1">
    <source>
        <dbReference type="EMBL" id="MFC6005994.1"/>
    </source>
</evidence>
<dbReference type="EMBL" id="JBHSRD010000002">
    <property type="protein sequence ID" value="MFC6005994.1"/>
    <property type="molecule type" value="Genomic_DNA"/>
</dbReference>
<keyword evidence="1" id="KW-0540">Nuclease</keyword>
<dbReference type="RefSeq" id="WP_345716861.1">
    <property type="nucleotide sequence ID" value="NZ_BAABFP010000005.1"/>
</dbReference>
<name>A0ABW1JB02_9ACTN</name>
<proteinExistence type="predicted"/>
<accession>A0ABW1JB02</accession>
<dbReference type="InterPro" id="IPR038563">
    <property type="entry name" value="Endonuclease_7_sf"/>
</dbReference>
<dbReference type="InterPro" id="IPR044925">
    <property type="entry name" value="His-Me_finger_sf"/>
</dbReference>
<keyword evidence="1" id="KW-0378">Hydrolase</keyword>
<dbReference type="GO" id="GO:0004519">
    <property type="term" value="F:endonuclease activity"/>
    <property type="evidence" value="ECO:0007669"/>
    <property type="project" value="UniProtKB-KW"/>
</dbReference>
<comment type="caution">
    <text evidence="1">The sequence shown here is derived from an EMBL/GenBank/DDBJ whole genome shotgun (WGS) entry which is preliminary data.</text>
</comment>
<evidence type="ECO:0000313" key="2">
    <source>
        <dbReference type="Proteomes" id="UP001596189"/>
    </source>
</evidence>
<sequence>MNEASDERRPVVLSKLCRRCTQEKPIASFGNNASRGDGLAEYCRDCFQAINKASYRRRRAAAGKKVREARDAPDGQRWCPDCEEFRSEDAFPRHRGTVSGFGVYCKLHHNQRGRASKERLHGGSRSYHLIRRYGITAEDADLMHTRQAGLCPICLRPLGENAHVDHDHATGRVRALLCFTCNAGLGNFSDEVTRLDRAAEYLNGTLTAPSVVLPGYVDWQSRSWRRPDSVVESMIERVIHRRVGSPR</sequence>
<dbReference type="InterPro" id="IPR004211">
    <property type="entry name" value="Endonuclease_7"/>
</dbReference>
<keyword evidence="2" id="KW-1185">Reference proteome</keyword>
<keyword evidence="1" id="KW-0255">Endonuclease</keyword>
<reference evidence="2" key="1">
    <citation type="journal article" date="2019" name="Int. J. Syst. Evol. Microbiol.">
        <title>The Global Catalogue of Microorganisms (GCM) 10K type strain sequencing project: providing services to taxonomists for standard genome sequencing and annotation.</title>
        <authorList>
            <consortium name="The Broad Institute Genomics Platform"/>
            <consortium name="The Broad Institute Genome Sequencing Center for Infectious Disease"/>
            <person name="Wu L."/>
            <person name="Ma J."/>
        </authorList>
    </citation>
    <scope>NUCLEOTIDE SEQUENCE [LARGE SCALE GENOMIC DNA]</scope>
    <source>
        <strain evidence="2">KACC 14249</strain>
    </source>
</reference>